<dbReference type="AlphaFoldDB" id="A0A0F9PYC8"/>
<proteinExistence type="predicted"/>
<name>A0A0F9PYC8_9ZZZZ</name>
<dbReference type="EMBL" id="LAZR01002054">
    <property type="protein sequence ID" value="KKN35214.1"/>
    <property type="molecule type" value="Genomic_DNA"/>
</dbReference>
<comment type="caution">
    <text evidence="1">The sequence shown here is derived from an EMBL/GenBank/DDBJ whole genome shotgun (WGS) entry which is preliminary data.</text>
</comment>
<evidence type="ECO:0000313" key="1">
    <source>
        <dbReference type="EMBL" id="KKN35214.1"/>
    </source>
</evidence>
<accession>A0A0F9PYC8</accession>
<reference evidence="1" key="1">
    <citation type="journal article" date="2015" name="Nature">
        <title>Complex archaea that bridge the gap between prokaryotes and eukaryotes.</title>
        <authorList>
            <person name="Spang A."/>
            <person name="Saw J.H."/>
            <person name="Jorgensen S.L."/>
            <person name="Zaremba-Niedzwiedzka K."/>
            <person name="Martijn J."/>
            <person name="Lind A.E."/>
            <person name="van Eijk R."/>
            <person name="Schleper C."/>
            <person name="Guy L."/>
            <person name="Ettema T.J."/>
        </authorList>
    </citation>
    <scope>NUCLEOTIDE SEQUENCE</scope>
</reference>
<protein>
    <submittedName>
        <fullName evidence="1">Uncharacterized protein</fullName>
    </submittedName>
</protein>
<sequence length="261" mass="28772">MERRVEFSEPVSPFVTVSTIIHEEGNERLLVIETDGEGRVVFRGDDIAAFHDAVHKCEKVVATLELTLRVAKTVNAEQPAPDEAPVLNRAEKEILRALAHGDALWLKNDRAGLYGAVASIKEESIKSLWDARLIGPGDEPANVVDGMEDGLLWYTITDAGRRALVVQTPEAEREPALDSDQRWILSHMTDGSMLVWDPTVGDGQTVTIENGHNTLTKHELDLLHDAGYIAYDVDRSTSVGPKRYYAIADKGRRVLAAQVPS</sequence>
<organism evidence="1">
    <name type="scientific">marine sediment metagenome</name>
    <dbReference type="NCBI Taxonomy" id="412755"/>
    <lineage>
        <taxon>unclassified sequences</taxon>
        <taxon>metagenomes</taxon>
        <taxon>ecological metagenomes</taxon>
    </lineage>
</organism>
<gene>
    <name evidence="1" type="ORF">LCGC14_0785860</name>
</gene>